<accession>A0A3B0Y665</accession>
<dbReference type="Gene3D" id="3.40.50.150">
    <property type="entry name" value="Vaccinia Virus protein VP39"/>
    <property type="match status" value="1"/>
</dbReference>
<dbReference type="GO" id="GO:0005524">
    <property type="term" value="F:ATP binding"/>
    <property type="evidence" value="ECO:0007669"/>
    <property type="project" value="UniProtKB-KW"/>
</dbReference>
<keyword evidence="1" id="KW-0489">Methyltransferase</keyword>
<dbReference type="InterPro" id="IPR017804">
    <property type="entry name" value="MeTrfase_EgtD-like"/>
</dbReference>
<keyword evidence="2" id="KW-0808">Transferase</keyword>
<dbReference type="AlphaFoldDB" id="A0A3B0Y665"/>
<dbReference type="GO" id="GO:0008168">
    <property type="term" value="F:methyltransferase activity"/>
    <property type="evidence" value="ECO:0007669"/>
    <property type="project" value="UniProtKB-KW"/>
</dbReference>
<dbReference type="Pfam" id="PF10017">
    <property type="entry name" value="Methyltransf_33"/>
    <property type="match status" value="1"/>
</dbReference>
<protein>
    <submittedName>
        <fullName evidence="4">ABC transporter, ATP-binding protein</fullName>
    </submittedName>
</protein>
<proteinExistence type="predicted"/>
<dbReference type="InterPro" id="IPR051128">
    <property type="entry name" value="EgtD_Methyltrsf_superfamily"/>
</dbReference>
<dbReference type="PANTHER" id="PTHR43397">
    <property type="entry name" value="ERGOTHIONEINE BIOSYNTHESIS PROTEIN 1"/>
    <property type="match status" value="1"/>
</dbReference>
<keyword evidence="4" id="KW-0547">Nucleotide-binding</keyword>
<dbReference type="InterPro" id="IPR035094">
    <property type="entry name" value="EgtD"/>
</dbReference>
<name>A0A3B0Y665_9ZZZZ</name>
<evidence type="ECO:0000313" key="4">
    <source>
        <dbReference type="EMBL" id="VAW71027.1"/>
    </source>
</evidence>
<dbReference type="PIRSF" id="PIRSF018005">
    <property type="entry name" value="UCP018005"/>
    <property type="match status" value="1"/>
</dbReference>
<evidence type="ECO:0000256" key="1">
    <source>
        <dbReference type="ARBA" id="ARBA00022603"/>
    </source>
</evidence>
<keyword evidence="4" id="KW-0067">ATP-binding</keyword>
<organism evidence="4">
    <name type="scientific">hydrothermal vent metagenome</name>
    <dbReference type="NCBI Taxonomy" id="652676"/>
    <lineage>
        <taxon>unclassified sequences</taxon>
        <taxon>metagenomes</taxon>
        <taxon>ecological metagenomes</taxon>
    </lineage>
</organism>
<reference evidence="4" key="1">
    <citation type="submission" date="2018-06" db="EMBL/GenBank/DDBJ databases">
        <authorList>
            <person name="Zhirakovskaya E."/>
        </authorList>
    </citation>
    <scope>NUCLEOTIDE SEQUENCE</scope>
</reference>
<dbReference type="PANTHER" id="PTHR43397:SF1">
    <property type="entry name" value="ERGOTHIONEINE BIOSYNTHESIS PROTEIN 1"/>
    <property type="match status" value="1"/>
</dbReference>
<dbReference type="EMBL" id="UOFL01000007">
    <property type="protein sequence ID" value="VAW71027.1"/>
    <property type="molecule type" value="Genomic_DNA"/>
</dbReference>
<sequence length="329" mass="36803">MTIASSSVIERKKNVFNFYDYHEAQDDFYNEIVSGLSLNPKTLSPKFLYDEYGSQLFSAICETPEYYPTRTEQAIIESNIEAIASNIGTDCLIIEPGSGSCEKVKTLLTTLNPVAYMPLDISKEYLRQTAEQVSQEFPFIEIHAACVDYTSPFSVPEFNTDAHKVAFYPGSSIGNFDPEHARSFLVNLAQTIGKGGGLLIGVDRKKDVEILNKAYDDSAGVTASFNKNLLSRINSELDANFDLSKFSHHACYNDKLGRVEMHLVSDVDQSITINDLIFSFKKGDSIHTESSYKYSNAEFQQLALGAGFKAIEVWSDAEELFSVYYFEVE</sequence>
<dbReference type="NCBIfam" id="TIGR03438">
    <property type="entry name" value="egtD_ergothio"/>
    <property type="match status" value="1"/>
</dbReference>
<dbReference type="SUPFAM" id="SSF53335">
    <property type="entry name" value="S-adenosyl-L-methionine-dependent methyltransferases"/>
    <property type="match status" value="1"/>
</dbReference>
<dbReference type="InterPro" id="IPR019257">
    <property type="entry name" value="MeTrfase_dom"/>
</dbReference>
<evidence type="ECO:0000259" key="3">
    <source>
        <dbReference type="Pfam" id="PF10017"/>
    </source>
</evidence>
<gene>
    <name evidence="4" type="ORF">MNBD_GAMMA12-1424</name>
</gene>
<evidence type="ECO:0000256" key="2">
    <source>
        <dbReference type="ARBA" id="ARBA00022679"/>
    </source>
</evidence>
<feature type="domain" description="Histidine-specific methyltransferase SAM-dependent" evidence="3">
    <location>
        <begin position="29"/>
        <end position="327"/>
    </location>
</feature>
<dbReference type="InterPro" id="IPR029063">
    <property type="entry name" value="SAM-dependent_MTases_sf"/>
</dbReference>
<dbReference type="GO" id="GO:0032259">
    <property type="term" value="P:methylation"/>
    <property type="evidence" value="ECO:0007669"/>
    <property type="project" value="UniProtKB-KW"/>
</dbReference>